<gene>
    <name evidence="1" type="ORF">CEE36_11395</name>
</gene>
<comment type="caution">
    <text evidence="1">The sequence shown here is derived from an EMBL/GenBank/DDBJ whole genome shotgun (WGS) entry which is preliminary data.</text>
</comment>
<accession>A0A532UPM9</accession>
<protein>
    <submittedName>
        <fullName evidence="1">Uncharacterized protein</fullName>
    </submittedName>
</protein>
<sequence length="74" mass="8427">MVDIGMRGTHGAIKVRIGHIPKEKDKPNDFELWTLQFKQGDGVINVTSRDRVQFALLISDIMDEAQERGLFVDE</sequence>
<dbReference type="Proteomes" id="UP000317778">
    <property type="component" value="Unassembled WGS sequence"/>
</dbReference>
<proteinExistence type="predicted"/>
<evidence type="ECO:0000313" key="2">
    <source>
        <dbReference type="Proteomes" id="UP000317778"/>
    </source>
</evidence>
<name>A0A532UPM9_UNCT6</name>
<organism evidence="1 2">
    <name type="scientific">candidate division TA06 bacterium B3_TA06</name>
    <dbReference type="NCBI Taxonomy" id="2012487"/>
    <lineage>
        <taxon>Bacteria</taxon>
        <taxon>Bacteria division TA06</taxon>
    </lineage>
</organism>
<reference evidence="1 2" key="1">
    <citation type="submission" date="2017-06" db="EMBL/GenBank/DDBJ databases">
        <title>Novel microbial phyla capable of carbon fixation and sulfur reduction in deep-sea sediments.</title>
        <authorList>
            <person name="Huang J."/>
            <person name="Baker B."/>
            <person name="Wang Y."/>
        </authorList>
    </citation>
    <scope>NUCLEOTIDE SEQUENCE [LARGE SCALE GENOMIC DNA]</scope>
    <source>
        <strain evidence="1">B3_TA06</strain>
    </source>
</reference>
<dbReference type="AlphaFoldDB" id="A0A532UPM9"/>
<dbReference type="EMBL" id="NJBO01000038">
    <property type="protein sequence ID" value="TKJ36884.1"/>
    <property type="molecule type" value="Genomic_DNA"/>
</dbReference>
<evidence type="ECO:0000313" key="1">
    <source>
        <dbReference type="EMBL" id="TKJ36884.1"/>
    </source>
</evidence>